<evidence type="ECO:0000313" key="8">
    <source>
        <dbReference type="EMBL" id="MBI8990177.1"/>
    </source>
</evidence>
<dbReference type="InterPro" id="IPR029056">
    <property type="entry name" value="Ribokinase-like"/>
</dbReference>
<dbReference type="GO" id="GO:0005524">
    <property type="term" value="F:ATP binding"/>
    <property type="evidence" value="ECO:0007669"/>
    <property type="project" value="UniProtKB-KW"/>
</dbReference>
<dbReference type="GO" id="GO:0005829">
    <property type="term" value="C:cytosol"/>
    <property type="evidence" value="ECO:0007669"/>
    <property type="project" value="TreeGrafter"/>
</dbReference>
<organism evidence="8 9">
    <name type="scientific">Corynebacterium meridianum</name>
    <dbReference type="NCBI Taxonomy" id="2765363"/>
    <lineage>
        <taxon>Bacteria</taxon>
        <taxon>Bacillati</taxon>
        <taxon>Actinomycetota</taxon>
        <taxon>Actinomycetes</taxon>
        <taxon>Mycobacteriales</taxon>
        <taxon>Corynebacteriaceae</taxon>
        <taxon>Corynebacterium</taxon>
    </lineage>
</organism>
<keyword evidence="9" id="KW-1185">Reference proteome</keyword>
<accession>A0A934I0V0</accession>
<protein>
    <submittedName>
        <fullName evidence="8">Bifunctional hydroxymethylpyrimidine kinase/phosphomethylpyrimidine kinase</fullName>
    </submittedName>
</protein>
<comment type="caution">
    <text evidence="8">The sequence shown here is derived from an EMBL/GenBank/DDBJ whole genome shotgun (WGS) entry which is preliminary data.</text>
</comment>
<evidence type="ECO:0000256" key="5">
    <source>
        <dbReference type="ARBA" id="ARBA00022840"/>
    </source>
</evidence>
<evidence type="ECO:0000256" key="6">
    <source>
        <dbReference type="PIRNR" id="PIRNR000535"/>
    </source>
</evidence>
<reference evidence="8" key="1">
    <citation type="submission" date="2020-12" db="EMBL/GenBank/DDBJ databases">
        <title>Genome public.</title>
        <authorList>
            <person name="Sun Q."/>
        </authorList>
    </citation>
    <scope>NUCLEOTIDE SEQUENCE</scope>
    <source>
        <strain evidence="8">CCM 8863</strain>
    </source>
</reference>
<dbReference type="AlphaFoldDB" id="A0A934I0V0"/>
<evidence type="ECO:0000259" key="7">
    <source>
        <dbReference type="Pfam" id="PF00294"/>
    </source>
</evidence>
<evidence type="ECO:0000256" key="4">
    <source>
        <dbReference type="ARBA" id="ARBA00022777"/>
    </source>
</evidence>
<keyword evidence="5" id="KW-0067">ATP-binding</keyword>
<dbReference type="Pfam" id="PF00294">
    <property type="entry name" value="PfkB"/>
    <property type="match status" value="1"/>
</dbReference>
<comment type="similarity">
    <text evidence="1">Belongs to the carbohydrate kinase PfkB family.</text>
</comment>
<dbReference type="InterPro" id="IPR017583">
    <property type="entry name" value="Tagatose/fructose_Pkinase"/>
</dbReference>
<dbReference type="GO" id="GO:0008443">
    <property type="term" value="F:phosphofructokinase activity"/>
    <property type="evidence" value="ECO:0007669"/>
    <property type="project" value="TreeGrafter"/>
</dbReference>
<proteinExistence type="inferred from homology"/>
<feature type="domain" description="Carbohydrate kinase PfkB" evidence="7">
    <location>
        <begin position="26"/>
        <end position="296"/>
    </location>
</feature>
<dbReference type="PANTHER" id="PTHR46566">
    <property type="entry name" value="1-PHOSPHOFRUCTOKINASE-RELATED"/>
    <property type="match status" value="1"/>
</dbReference>
<gene>
    <name evidence="8" type="ORF">JDV75_10485</name>
</gene>
<dbReference type="PIRSF" id="PIRSF000535">
    <property type="entry name" value="1PFK/6PFK/LacC"/>
    <property type="match status" value="1"/>
</dbReference>
<dbReference type="SUPFAM" id="SSF53613">
    <property type="entry name" value="Ribokinase-like"/>
    <property type="match status" value="1"/>
</dbReference>
<sequence length="319" mass="32857">MSTRPTADTGATAAVVAITPNPALDVTITLDRLVPEKTHRIDTAQRKLGGKGVNVAAVAAAEGYPAVMLGPVNDDAPGHVPAEGKASPEAAFTPTPVRLRETFAIHTTDDGATSIINEKGERHPAEIWTQLADQLESTLVAHPGSTVTVSGSWPPGADESVLETMIDRTRKAGARIIVDCAGAHLKAACSAGVDVVKPNAAELSATTGTDDPEAGARQLLDLGVGLVIVSMGEEGLLAVDRDGSTRARLPEPLTGNPTGAGDALVSALATGLIDGLGRADLLRRATAWSAAAVLEDTAGVISDRWRELADTVIIDERTN</sequence>
<evidence type="ECO:0000256" key="1">
    <source>
        <dbReference type="ARBA" id="ARBA00010688"/>
    </source>
</evidence>
<dbReference type="InterPro" id="IPR002173">
    <property type="entry name" value="Carboh/pur_kinase_PfkB_CS"/>
</dbReference>
<keyword evidence="4 8" id="KW-0418">Kinase</keyword>
<evidence type="ECO:0000256" key="3">
    <source>
        <dbReference type="ARBA" id="ARBA00022741"/>
    </source>
</evidence>
<dbReference type="RefSeq" id="WP_198739195.1">
    <property type="nucleotide sequence ID" value="NZ_JAEIOS010000015.1"/>
</dbReference>
<dbReference type="Proteomes" id="UP000645966">
    <property type="component" value="Unassembled WGS sequence"/>
</dbReference>
<dbReference type="PROSITE" id="PS00584">
    <property type="entry name" value="PFKB_KINASES_2"/>
    <property type="match status" value="1"/>
</dbReference>
<name>A0A934I0V0_9CORY</name>
<keyword evidence="3" id="KW-0547">Nucleotide-binding</keyword>
<keyword evidence="2 6" id="KW-0808">Transferase</keyword>
<dbReference type="InterPro" id="IPR011611">
    <property type="entry name" value="PfkB_dom"/>
</dbReference>
<dbReference type="EMBL" id="JAEIOS010000015">
    <property type="protein sequence ID" value="MBI8990177.1"/>
    <property type="molecule type" value="Genomic_DNA"/>
</dbReference>
<evidence type="ECO:0000256" key="2">
    <source>
        <dbReference type="ARBA" id="ARBA00022679"/>
    </source>
</evidence>
<evidence type="ECO:0000313" key="9">
    <source>
        <dbReference type="Proteomes" id="UP000645966"/>
    </source>
</evidence>
<dbReference type="PANTHER" id="PTHR46566:SF2">
    <property type="entry name" value="ATP-DEPENDENT 6-PHOSPHOFRUCTOKINASE ISOZYME 2"/>
    <property type="match status" value="1"/>
</dbReference>
<dbReference type="Gene3D" id="3.40.1190.20">
    <property type="match status" value="1"/>
</dbReference>